<proteinExistence type="predicted"/>
<evidence type="ECO:0000313" key="2">
    <source>
        <dbReference type="EMBL" id="MFD0861682.1"/>
    </source>
</evidence>
<sequence>MKLLNILRLSLAVLVISWTPLSEATDEVNVAEQKLVELLRDYDRTMKVIGVPLKKFSSLKILAKKSGKVKITNKAVIVYKTKSHGVKKVTMIERDGQLYFKGKAKLFSENVLKGREGDENCEIIIDSCGGDECDCYCVVSDSCDPSGESNPNCCDDCECEDSGDSIMDSFDAFLSTLSQ</sequence>
<reference evidence="3" key="1">
    <citation type="journal article" date="2019" name="Int. J. Syst. Evol. Microbiol.">
        <title>The Global Catalogue of Microorganisms (GCM) 10K type strain sequencing project: providing services to taxonomists for standard genome sequencing and annotation.</title>
        <authorList>
            <consortium name="The Broad Institute Genomics Platform"/>
            <consortium name="The Broad Institute Genome Sequencing Center for Infectious Disease"/>
            <person name="Wu L."/>
            <person name="Ma J."/>
        </authorList>
    </citation>
    <scope>NUCLEOTIDE SEQUENCE [LARGE SCALE GENOMIC DNA]</scope>
    <source>
        <strain evidence="3">CCUG 62952</strain>
    </source>
</reference>
<keyword evidence="1" id="KW-0732">Signal</keyword>
<comment type="caution">
    <text evidence="2">The sequence shown here is derived from an EMBL/GenBank/DDBJ whole genome shotgun (WGS) entry which is preliminary data.</text>
</comment>
<organism evidence="2 3">
    <name type="scientific">Sungkyunkwania multivorans</name>
    <dbReference type="NCBI Taxonomy" id="1173618"/>
    <lineage>
        <taxon>Bacteria</taxon>
        <taxon>Pseudomonadati</taxon>
        <taxon>Bacteroidota</taxon>
        <taxon>Flavobacteriia</taxon>
        <taxon>Flavobacteriales</taxon>
        <taxon>Flavobacteriaceae</taxon>
        <taxon>Sungkyunkwania</taxon>
    </lineage>
</organism>
<evidence type="ECO:0000313" key="3">
    <source>
        <dbReference type="Proteomes" id="UP001596978"/>
    </source>
</evidence>
<feature type="signal peptide" evidence="1">
    <location>
        <begin position="1"/>
        <end position="24"/>
    </location>
</feature>
<keyword evidence="3" id="KW-1185">Reference proteome</keyword>
<dbReference type="EMBL" id="JBHTJH010000004">
    <property type="protein sequence ID" value="MFD0861682.1"/>
    <property type="molecule type" value="Genomic_DNA"/>
</dbReference>
<dbReference type="RefSeq" id="WP_386405154.1">
    <property type="nucleotide sequence ID" value="NZ_JBHTJH010000004.1"/>
</dbReference>
<feature type="chain" id="PRO_5046243342" evidence="1">
    <location>
        <begin position="25"/>
        <end position="179"/>
    </location>
</feature>
<name>A0ABW3CX75_9FLAO</name>
<gene>
    <name evidence="2" type="ORF">ACFQ1M_05655</name>
</gene>
<protein>
    <submittedName>
        <fullName evidence="2">Uncharacterized protein</fullName>
    </submittedName>
</protein>
<evidence type="ECO:0000256" key="1">
    <source>
        <dbReference type="SAM" id="SignalP"/>
    </source>
</evidence>
<accession>A0ABW3CX75</accession>
<dbReference type="Proteomes" id="UP001596978">
    <property type="component" value="Unassembled WGS sequence"/>
</dbReference>